<reference evidence="3" key="2">
    <citation type="journal article" date="2008" name="Nucleic Acids Res.">
        <title>The rice annotation project database (RAP-DB): 2008 update.</title>
        <authorList>
            <consortium name="The rice annotation project (RAP)"/>
        </authorList>
    </citation>
    <scope>GENOME REANNOTATION</scope>
    <source>
        <strain evidence="3">cv. Nipponbare</strain>
    </source>
</reference>
<feature type="compositionally biased region" description="Basic and acidic residues" evidence="1">
    <location>
        <begin position="104"/>
        <end position="127"/>
    </location>
</feature>
<feature type="region of interest" description="Disordered" evidence="1">
    <location>
        <begin position="1"/>
        <end position="127"/>
    </location>
</feature>
<dbReference type="AlphaFoldDB" id="Q5Z497"/>
<evidence type="ECO:0000256" key="1">
    <source>
        <dbReference type="SAM" id="MobiDB-lite"/>
    </source>
</evidence>
<feature type="compositionally biased region" description="Basic and acidic residues" evidence="1">
    <location>
        <begin position="1"/>
        <end position="11"/>
    </location>
</feature>
<evidence type="ECO:0000313" key="2">
    <source>
        <dbReference type="EMBL" id="BAD62435.1"/>
    </source>
</evidence>
<dbReference type="Proteomes" id="UP000000763">
    <property type="component" value="Chromosome 6"/>
</dbReference>
<gene>
    <name evidence="2" type="primary">P0734C01.28</name>
</gene>
<proteinExistence type="predicted"/>
<feature type="region of interest" description="Disordered" evidence="1">
    <location>
        <begin position="167"/>
        <end position="189"/>
    </location>
</feature>
<feature type="compositionally biased region" description="Low complexity" evidence="1">
    <location>
        <begin position="31"/>
        <end position="44"/>
    </location>
</feature>
<feature type="compositionally biased region" description="Basic and acidic residues" evidence="1">
    <location>
        <begin position="56"/>
        <end position="66"/>
    </location>
</feature>
<dbReference type="EMBL" id="AP006177">
    <property type="protein sequence ID" value="BAD62435.1"/>
    <property type="molecule type" value="Genomic_DNA"/>
</dbReference>
<protein>
    <submittedName>
        <fullName evidence="2">Uncharacterized protein</fullName>
    </submittedName>
</protein>
<organism evidence="2 3">
    <name type="scientific">Oryza sativa subsp. japonica</name>
    <name type="common">Rice</name>
    <dbReference type="NCBI Taxonomy" id="39947"/>
    <lineage>
        <taxon>Eukaryota</taxon>
        <taxon>Viridiplantae</taxon>
        <taxon>Streptophyta</taxon>
        <taxon>Embryophyta</taxon>
        <taxon>Tracheophyta</taxon>
        <taxon>Spermatophyta</taxon>
        <taxon>Magnoliopsida</taxon>
        <taxon>Liliopsida</taxon>
        <taxon>Poales</taxon>
        <taxon>Poaceae</taxon>
        <taxon>BOP clade</taxon>
        <taxon>Oryzoideae</taxon>
        <taxon>Oryzeae</taxon>
        <taxon>Oryzinae</taxon>
        <taxon>Oryza</taxon>
        <taxon>Oryza sativa</taxon>
    </lineage>
</organism>
<evidence type="ECO:0000313" key="3">
    <source>
        <dbReference type="Proteomes" id="UP000000763"/>
    </source>
</evidence>
<sequence>MADRTVGDGRAARPSQRAHKAGGGGGRDQSDGGTRAGRPPVAAARRAKAREAAGQGEKEGREEECSPRAATRGGERRGSSASALPGTKAERRPDGVPRTGTGGRRLEGPGEDGGEVRRGREGSQRHESLVGAAAEVLLGAAKRAAATARLGVARSGAKRWLESAAAVEGGSARGDGASEAGRGNGADAGVRHDAAKPLVAVARNGGGGSGCGDRLEGRRRAAAGGATVAGWFSCTGGLRREGKREREVRGMFL</sequence>
<accession>Q5Z497</accession>
<name>Q5Z497_ORYSJ</name>
<reference evidence="3" key="1">
    <citation type="journal article" date="2005" name="Nature">
        <title>The map-based sequence of the rice genome.</title>
        <authorList>
            <consortium name="International rice genome sequencing project (IRGSP)"/>
            <person name="Matsumoto T."/>
            <person name="Wu J."/>
            <person name="Kanamori H."/>
            <person name="Katayose Y."/>
            <person name="Fujisawa M."/>
            <person name="Namiki N."/>
            <person name="Mizuno H."/>
            <person name="Yamamoto K."/>
            <person name="Antonio B.A."/>
            <person name="Baba T."/>
            <person name="Sakata K."/>
            <person name="Nagamura Y."/>
            <person name="Aoki H."/>
            <person name="Arikawa K."/>
            <person name="Arita K."/>
            <person name="Bito T."/>
            <person name="Chiden Y."/>
            <person name="Fujitsuka N."/>
            <person name="Fukunaka R."/>
            <person name="Hamada M."/>
            <person name="Harada C."/>
            <person name="Hayashi A."/>
            <person name="Hijishita S."/>
            <person name="Honda M."/>
            <person name="Hosokawa S."/>
            <person name="Ichikawa Y."/>
            <person name="Idonuma A."/>
            <person name="Iijima M."/>
            <person name="Ikeda M."/>
            <person name="Ikeno M."/>
            <person name="Ito K."/>
            <person name="Ito S."/>
            <person name="Ito T."/>
            <person name="Ito Y."/>
            <person name="Ito Y."/>
            <person name="Iwabuchi A."/>
            <person name="Kamiya K."/>
            <person name="Karasawa W."/>
            <person name="Kurita K."/>
            <person name="Katagiri S."/>
            <person name="Kikuta A."/>
            <person name="Kobayashi H."/>
            <person name="Kobayashi N."/>
            <person name="Machita K."/>
            <person name="Maehara T."/>
            <person name="Masukawa M."/>
            <person name="Mizubayashi T."/>
            <person name="Mukai Y."/>
            <person name="Nagasaki H."/>
            <person name="Nagata Y."/>
            <person name="Naito S."/>
            <person name="Nakashima M."/>
            <person name="Nakama Y."/>
            <person name="Nakamichi Y."/>
            <person name="Nakamura M."/>
            <person name="Meguro A."/>
            <person name="Negishi M."/>
            <person name="Ohta I."/>
            <person name="Ohta T."/>
            <person name="Okamoto M."/>
            <person name="Ono N."/>
            <person name="Saji S."/>
            <person name="Sakaguchi M."/>
            <person name="Sakai K."/>
            <person name="Shibata M."/>
            <person name="Shimokawa T."/>
            <person name="Song J."/>
            <person name="Takazaki Y."/>
            <person name="Terasawa K."/>
            <person name="Tsugane M."/>
            <person name="Tsuji K."/>
            <person name="Ueda S."/>
            <person name="Waki K."/>
            <person name="Yamagata H."/>
            <person name="Yamamoto M."/>
            <person name="Yamamoto S."/>
            <person name="Yamane H."/>
            <person name="Yoshiki S."/>
            <person name="Yoshihara R."/>
            <person name="Yukawa K."/>
            <person name="Zhong H."/>
            <person name="Yano M."/>
            <person name="Yuan Q."/>
            <person name="Ouyang S."/>
            <person name="Liu J."/>
            <person name="Jones K.M."/>
            <person name="Gansberger K."/>
            <person name="Moffat K."/>
            <person name="Hill J."/>
            <person name="Bera J."/>
            <person name="Fadrosh D."/>
            <person name="Jin S."/>
            <person name="Johri S."/>
            <person name="Kim M."/>
            <person name="Overton L."/>
            <person name="Reardon M."/>
            <person name="Tsitrin T."/>
            <person name="Vuong H."/>
            <person name="Weaver B."/>
            <person name="Ciecko A."/>
            <person name="Tallon L."/>
            <person name="Jackson J."/>
            <person name="Pai G."/>
            <person name="Aken S.V."/>
            <person name="Utterback T."/>
            <person name="Reidmuller S."/>
            <person name="Feldblyum T."/>
            <person name="Hsiao J."/>
            <person name="Zismann V."/>
            <person name="Iobst S."/>
            <person name="de Vazeille A.R."/>
            <person name="Buell C.R."/>
            <person name="Ying K."/>
            <person name="Li Y."/>
            <person name="Lu T."/>
            <person name="Huang Y."/>
            <person name="Zhao Q."/>
            <person name="Feng Q."/>
            <person name="Zhang L."/>
            <person name="Zhu J."/>
            <person name="Weng Q."/>
            <person name="Mu J."/>
            <person name="Lu Y."/>
            <person name="Fan D."/>
            <person name="Liu Y."/>
            <person name="Guan J."/>
            <person name="Zhang Y."/>
            <person name="Yu S."/>
            <person name="Liu X."/>
            <person name="Zhang Y."/>
            <person name="Hong G."/>
            <person name="Han B."/>
            <person name="Choisne N."/>
            <person name="Demange N."/>
            <person name="Orjeda G."/>
            <person name="Samain S."/>
            <person name="Cattolico L."/>
            <person name="Pelletier E."/>
            <person name="Couloux A."/>
            <person name="Segurens B."/>
            <person name="Wincker P."/>
            <person name="D'Hont A."/>
            <person name="Scarpelli C."/>
            <person name="Weissenbach J."/>
            <person name="Salanoubat M."/>
            <person name="Quetier F."/>
            <person name="Yu Y."/>
            <person name="Kim H.R."/>
            <person name="Rambo T."/>
            <person name="Currie J."/>
            <person name="Collura K."/>
            <person name="Luo M."/>
            <person name="Yang T."/>
            <person name="Ammiraju J.S.S."/>
            <person name="Engler F."/>
            <person name="Soderlund C."/>
            <person name="Wing R.A."/>
            <person name="Palmer L.E."/>
            <person name="de la Bastide M."/>
            <person name="Spiegel L."/>
            <person name="Nascimento L."/>
            <person name="Zutavern T."/>
            <person name="O'Shaughnessy A."/>
            <person name="Dike S."/>
            <person name="Dedhia N."/>
            <person name="Preston R."/>
            <person name="Balija V."/>
            <person name="McCombie W.R."/>
            <person name="Chow T."/>
            <person name="Chen H."/>
            <person name="Chung M."/>
            <person name="Chen C."/>
            <person name="Shaw J."/>
            <person name="Wu H."/>
            <person name="Hsiao K."/>
            <person name="Chao Y."/>
            <person name="Chu M."/>
            <person name="Cheng C."/>
            <person name="Hour A."/>
            <person name="Lee P."/>
            <person name="Lin S."/>
            <person name="Lin Y."/>
            <person name="Liou J."/>
            <person name="Liu S."/>
            <person name="Hsing Y."/>
            <person name="Raghuvanshi S."/>
            <person name="Mohanty A."/>
            <person name="Bharti A.K."/>
            <person name="Gaur A."/>
            <person name="Gupta V."/>
            <person name="Kumar D."/>
            <person name="Ravi V."/>
            <person name="Vij S."/>
            <person name="Kapur A."/>
            <person name="Khurana P."/>
            <person name="Khurana P."/>
            <person name="Khurana J.P."/>
            <person name="Tyagi A.K."/>
            <person name="Gaikwad K."/>
            <person name="Singh A."/>
            <person name="Dalal V."/>
            <person name="Srivastava S."/>
            <person name="Dixit A."/>
            <person name="Pal A.K."/>
            <person name="Ghazi I.A."/>
            <person name="Yadav M."/>
            <person name="Pandit A."/>
            <person name="Bhargava A."/>
            <person name="Sureshbabu K."/>
            <person name="Batra K."/>
            <person name="Sharma T.R."/>
            <person name="Mohapatra T."/>
            <person name="Singh N.K."/>
            <person name="Messing J."/>
            <person name="Nelson A.B."/>
            <person name="Fuks G."/>
            <person name="Kavchok S."/>
            <person name="Keizer G."/>
            <person name="Linton E."/>
            <person name="Llaca V."/>
            <person name="Song R."/>
            <person name="Tanyolac B."/>
            <person name="Young S."/>
            <person name="Ho-Il K."/>
            <person name="Hahn J.H."/>
            <person name="Sangsakoo G."/>
            <person name="Vanavichit A."/>
            <person name="de Mattos Luiz.A.T."/>
            <person name="Zimmer P.D."/>
            <person name="Malone G."/>
            <person name="Dellagostin O."/>
            <person name="de Oliveira A.C."/>
            <person name="Bevan M."/>
            <person name="Bancroft I."/>
            <person name="Minx P."/>
            <person name="Cordum H."/>
            <person name="Wilson R."/>
            <person name="Cheng Z."/>
            <person name="Jin W."/>
            <person name="Jiang J."/>
            <person name="Leong S.A."/>
            <person name="Iwama H."/>
            <person name="Gojobori T."/>
            <person name="Itoh T."/>
            <person name="Niimura Y."/>
            <person name="Fujii Y."/>
            <person name="Habara T."/>
            <person name="Sakai H."/>
            <person name="Sato Y."/>
            <person name="Wilson G."/>
            <person name="Kumar K."/>
            <person name="McCouch S."/>
            <person name="Juretic N."/>
            <person name="Hoen D."/>
            <person name="Wright S."/>
            <person name="Bruskiewich R."/>
            <person name="Bureau T."/>
            <person name="Miyao A."/>
            <person name="Hirochika H."/>
            <person name="Nishikawa T."/>
            <person name="Kadowaki K."/>
            <person name="Sugiura M."/>
            <person name="Burr B."/>
            <person name="Sasaki T."/>
        </authorList>
    </citation>
    <scope>NUCLEOTIDE SEQUENCE [LARGE SCALE GENOMIC DNA]</scope>
    <source>
        <strain evidence="3">cv. Nipponbare</strain>
    </source>
</reference>